<dbReference type="GeneID" id="81596656"/>
<dbReference type="RefSeq" id="XP_056770520.1">
    <property type="nucleotide sequence ID" value="XM_056906413.1"/>
</dbReference>
<accession>A0AAD6CFP5</accession>
<dbReference type="Proteomes" id="UP001213681">
    <property type="component" value="Unassembled WGS sequence"/>
</dbReference>
<dbReference type="EMBL" id="JAPVEA010000002">
    <property type="protein sequence ID" value="KAJ5461478.1"/>
    <property type="molecule type" value="Genomic_DNA"/>
</dbReference>
<evidence type="ECO:0000313" key="2">
    <source>
        <dbReference type="EMBL" id="KAJ5461478.1"/>
    </source>
</evidence>
<feature type="region of interest" description="Disordered" evidence="1">
    <location>
        <begin position="1"/>
        <end position="22"/>
    </location>
</feature>
<proteinExistence type="predicted"/>
<evidence type="ECO:0000313" key="3">
    <source>
        <dbReference type="Proteomes" id="UP001213681"/>
    </source>
</evidence>
<feature type="compositionally biased region" description="Pro residues" evidence="1">
    <location>
        <begin position="1"/>
        <end position="11"/>
    </location>
</feature>
<protein>
    <submittedName>
        <fullName evidence="2">Uncharacterized protein</fullName>
    </submittedName>
</protein>
<reference evidence="2" key="2">
    <citation type="journal article" date="2023" name="IMA Fungus">
        <title>Comparative genomic study of the Penicillium genus elucidates a diverse pangenome and 15 lateral gene transfer events.</title>
        <authorList>
            <person name="Petersen C."/>
            <person name="Sorensen T."/>
            <person name="Nielsen M.R."/>
            <person name="Sondergaard T.E."/>
            <person name="Sorensen J.L."/>
            <person name="Fitzpatrick D.A."/>
            <person name="Frisvad J.C."/>
            <person name="Nielsen K.L."/>
        </authorList>
    </citation>
    <scope>NUCLEOTIDE SEQUENCE</scope>
    <source>
        <strain evidence="2">IBT 16125</strain>
    </source>
</reference>
<name>A0AAD6CFP5_9EURO</name>
<organism evidence="2 3">
    <name type="scientific">Penicillium daleae</name>
    <dbReference type="NCBI Taxonomy" id="63821"/>
    <lineage>
        <taxon>Eukaryota</taxon>
        <taxon>Fungi</taxon>
        <taxon>Dikarya</taxon>
        <taxon>Ascomycota</taxon>
        <taxon>Pezizomycotina</taxon>
        <taxon>Eurotiomycetes</taxon>
        <taxon>Eurotiomycetidae</taxon>
        <taxon>Eurotiales</taxon>
        <taxon>Aspergillaceae</taxon>
        <taxon>Penicillium</taxon>
    </lineage>
</organism>
<keyword evidence="3" id="KW-1185">Reference proteome</keyword>
<sequence length="353" mass="39600">MSAFPNPPSTPPLRGSVEPTLSTPVESIETMEDVEYIDLTVSSDDEMVQGPPKKIKLIKPLPAGDAEKDVIPAPTADGITVEDDAPMNASRTENGTFDTNAECLVATPPATSPPPGTFKDVPGDIPDETAAIAGETTTSVPNAVSASDEGPVPWLRRPCSPWSPGHYPVFDPDDECFEFGSFDGDIFTEPYAFKEAVLLVLHYEHRSESTLVENLQDCLRGSALTWYLEELTDKEREDLRDGDVEYWLDALIERFCLDYEEYVRRLGEQALGLEALRHDCDLEEWVESMFTNARPICDGDLEALHLIWEQIDPALREDVPEPDERTEYQDLMENLARAEVKWRKMLGLKPRRW</sequence>
<dbReference type="AlphaFoldDB" id="A0AAD6CFP5"/>
<evidence type="ECO:0000256" key="1">
    <source>
        <dbReference type="SAM" id="MobiDB-lite"/>
    </source>
</evidence>
<comment type="caution">
    <text evidence="2">The sequence shown here is derived from an EMBL/GenBank/DDBJ whole genome shotgun (WGS) entry which is preliminary data.</text>
</comment>
<gene>
    <name evidence="2" type="ORF">N7458_003030</name>
</gene>
<reference evidence="2" key="1">
    <citation type="submission" date="2022-12" db="EMBL/GenBank/DDBJ databases">
        <authorList>
            <person name="Petersen C."/>
        </authorList>
    </citation>
    <scope>NUCLEOTIDE SEQUENCE</scope>
    <source>
        <strain evidence="2">IBT 16125</strain>
    </source>
</reference>